<dbReference type="PRINTS" id="PR01415">
    <property type="entry name" value="ANKYRIN"/>
</dbReference>
<dbReference type="Pfam" id="PF16870">
    <property type="entry name" value="OxoGdeHyase_C"/>
    <property type="match status" value="1"/>
</dbReference>
<evidence type="ECO:0000313" key="9">
    <source>
        <dbReference type="EMBL" id="CAB0042711.1"/>
    </source>
</evidence>
<dbReference type="CDD" id="cd02016">
    <property type="entry name" value="TPP_E1_OGDC_like"/>
    <property type="match status" value="1"/>
</dbReference>
<dbReference type="InterPro" id="IPR002110">
    <property type="entry name" value="Ankyrin_rpt"/>
</dbReference>
<keyword evidence="5" id="KW-0786">Thiamine pyrophosphate</keyword>
<feature type="compositionally biased region" description="Polar residues" evidence="7">
    <location>
        <begin position="1"/>
        <end position="13"/>
    </location>
</feature>
<feature type="region of interest" description="Disordered" evidence="7">
    <location>
        <begin position="943"/>
        <end position="965"/>
    </location>
</feature>
<dbReference type="Pfam" id="PF02779">
    <property type="entry name" value="Transket_pyr"/>
    <property type="match status" value="1"/>
</dbReference>
<dbReference type="SMART" id="SM00248">
    <property type="entry name" value="ANK"/>
    <property type="match status" value="11"/>
</dbReference>
<evidence type="ECO:0000256" key="6">
    <source>
        <dbReference type="PROSITE-ProRule" id="PRU00023"/>
    </source>
</evidence>
<dbReference type="GO" id="GO:0030976">
    <property type="term" value="F:thiamine pyrophosphate binding"/>
    <property type="evidence" value="ECO:0007669"/>
    <property type="project" value="InterPro"/>
</dbReference>
<dbReference type="Gene3D" id="1.25.40.20">
    <property type="entry name" value="Ankyrin repeat-containing domain"/>
    <property type="match status" value="2"/>
</dbReference>
<dbReference type="PROSITE" id="PS50297">
    <property type="entry name" value="ANK_REP_REGION"/>
    <property type="match status" value="5"/>
</dbReference>
<evidence type="ECO:0000256" key="5">
    <source>
        <dbReference type="ARBA" id="ARBA00023052"/>
    </source>
</evidence>
<dbReference type="OrthoDB" id="413077at2759"/>
<evidence type="ECO:0000259" key="8">
    <source>
        <dbReference type="SMART" id="SM00861"/>
    </source>
</evidence>
<feature type="domain" description="Transketolase-like pyrimidine-binding" evidence="8">
    <location>
        <begin position="584"/>
        <end position="788"/>
    </location>
</feature>
<evidence type="ECO:0000256" key="3">
    <source>
        <dbReference type="ARBA" id="ARBA00022946"/>
    </source>
</evidence>
<evidence type="ECO:0000256" key="1">
    <source>
        <dbReference type="ARBA" id="ARBA00001964"/>
    </source>
</evidence>
<dbReference type="SMART" id="SM00861">
    <property type="entry name" value="Transket_pyr"/>
    <property type="match status" value="1"/>
</dbReference>
<protein>
    <recommendedName>
        <fullName evidence="8">Transketolase-like pyrimidine-binding domain-containing protein</fullName>
    </recommendedName>
</protein>
<dbReference type="EMBL" id="CADCXV010001216">
    <property type="protein sequence ID" value="CAB0042711.1"/>
    <property type="molecule type" value="Genomic_DNA"/>
</dbReference>
<feature type="repeat" description="ANK" evidence="6">
    <location>
        <begin position="1495"/>
        <end position="1523"/>
    </location>
</feature>
<evidence type="ECO:0000256" key="7">
    <source>
        <dbReference type="SAM" id="MobiDB-lite"/>
    </source>
</evidence>
<dbReference type="Pfam" id="PF12796">
    <property type="entry name" value="Ank_2"/>
    <property type="match status" value="3"/>
</dbReference>
<proteinExistence type="inferred from homology"/>
<evidence type="ECO:0000313" key="10">
    <source>
        <dbReference type="Proteomes" id="UP000479190"/>
    </source>
</evidence>
<keyword evidence="6" id="KW-0040">ANK repeat</keyword>
<gene>
    <name evidence="9" type="ORF">TBRA_LOCUS14315</name>
</gene>
<feature type="region of interest" description="Disordered" evidence="7">
    <location>
        <begin position="997"/>
        <end position="1022"/>
    </location>
</feature>
<feature type="compositionally biased region" description="Low complexity" evidence="7">
    <location>
        <begin position="18"/>
        <end position="27"/>
    </location>
</feature>
<feature type="repeat" description="ANK" evidence="6">
    <location>
        <begin position="1275"/>
        <end position="1307"/>
    </location>
</feature>
<dbReference type="InterPro" id="IPR036770">
    <property type="entry name" value="Ankyrin_rpt-contain_sf"/>
</dbReference>
<dbReference type="SUPFAM" id="SSF52518">
    <property type="entry name" value="Thiamin diphosphate-binding fold (THDP-binding)"/>
    <property type="match status" value="2"/>
</dbReference>
<keyword evidence="10" id="KW-1185">Reference proteome</keyword>
<feature type="repeat" description="ANK" evidence="6">
    <location>
        <begin position="1168"/>
        <end position="1200"/>
    </location>
</feature>
<dbReference type="Gene3D" id="3.40.50.970">
    <property type="match status" value="1"/>
</dbReference>
<dbReference type="GO" id="GO:0016624">
    <property type="term" value="F:oxidoreductase activity, acting on the aldehyde or oxo group of donors, disulfide as acceptor"/>
    <property type="evidence" value="ECO:0007669"/>
    <property type="project" value="InterPro"/>
</dbReference>
<sequence>MTSDDFVEQSSNDEMNRSSRVASSSSSGEDAAGVYGYRERRPRDYRVAKADLELRTKNINFYQLVQAYREFGHKQADVDPIRLSKLVPVAELELSRYGLKESDRVPLRDLFLDYADENADEESIEISLAEAVDILRSLYCGSMSAEFSYLETEEEREWFARTYEAVHREPIADKTRRAVAREMLESQEFDRFLARNFPGVIRCSGEGAESTMAFFHELFELSSAPESSLRELVLCMPHRGRLNFITGMMGFPLEKLFRKLRGESEFPEDAKATGDISFHMIGQTELGNGRVSVSMLYNPSHLDSVNAVAMGQTRALQHLHRDGGYSEDAAEGSTRWADKVLNVQIHGDAAYTGQGVNQECLAMSRVPHYEIGGSVHTVLNNQLGFTQPAARGRSSRYCTDLAKFIAAPVVHVNADDPEMVLRAARIAFDYQRKFRKDVFVDLNCFRRRGHHELDDPTFTNPLMYKIINNRPSIPDRYVERLIEAKVLSAEAAAKMTNEYTSKLEECLRRADDYEPEATYLRSRWSKIERAGANVTTWATGCDLDLLRYVGRKSVEYPETFGVHPKLREGHIAARLRQVEEGRGLDWATAEAMAFGSLLLQGYDVRLSGEDVERGTFAQRHAVLIDQSTGQSYVPLNAVSVNDDKIGKIEVANSILSEEAVLGYEYGWSVTLPDCLTIWEAQFGDFYNGAQSMVDTYVSAGETKWRQSSGLVILLPHGYDAPGPEHSSGRLERFLQMTDSREDGVDGDDVNMHVVNPSTPAQYFHLLRRQMVRNFRKPLIVITPKAPMLRNPAVTSSLDELAPGTTFKAVIGDDKVIDENVTKVILTCGKQYYALDKYRNDRSLQDVAIVRVECLCPFPALELNEQLRKYKNAQTYVWSQEEPRNMGAWSFIKPRFENLCGRKLSTGVLLYAIRLMYNTGKIKIKRAATSANCESAISLSTISTMHRDEKRKKKRKNTAATIRRRRRRRRALDNGISEAIDELLLYIVYIHVRRDDNNAKRTSSAHKTESERDRKREKKEETARTIAPREMIEDFGARRKRVEPRTFTKKKKKKKTRSSECNDHIIIRGKLRSDLWGLFRGEEIDWLFAGSESSSEVIPICIQRQLIIEFVAHTGYKDKPDVGQDGKPILRRTTAVHLAARSWCCDREIVIRELFKIYDRFDVNYTDEGGLTHFHVACQVGLKDVVEKFLEHGQDPNCLAREVDPPLHLALIGYHEEIVEMLMESGADLNSPNKDGSTPLHLMSKAYFGNVDLVETLFELGEKNHRPLLIDARDKFGNTPLHVSLEYENTTMAQWLLRNGANPNLANDEGSTFLHVICKKCCNIDLAKMIFERSDDEYPEVQVNARDNWGRTPLHLALARGRRQLAKLLLRNGADPNSVNEEGSTPLHVICEGKCDDELAELFFKINDDIQQKVHVDARDKKGNAALHYVLTGKQIKLFELLMRRGADPNLTNAEGSTALHVLCKYDHDVVDLMVLLFKISREKHQPVQIDAQDKFGRTPLQWAVANLQPDMVDVLLDNGADLSSFVFPDETYFAKKFEANQYTLLLIYKLRLACQVLAIVKSLEKGGFELDRSDAITIMKFFDDDGFFEASAYVERRHRLYADQEFARKANEIMVNPGLSLYDLMQLRPREAAKRVTCQDYFEFPREERFWYELTAGHREACALHLCETMWRGFFRGWALDPFWELIRYRLPIEMFVRLTWKLTWKRLRRCVRGGQQHFYPREEAVPLRIALSSRATAARLYTGVGCGEFPLCCIGLGRGEFPCDCNEIRIFIAHPRDRRPSRERNFARHRSVSFAPVSVLLRDLIRLDLQSQLRAVVTHDSSSRCSLRPWWCAAHYVVAQTTNSTRYTFISFMCLCMLVCARNVLQNLIAREETRVYCEPRTPTRLRAADYQSRRATETCFSLSLSRRPQRSLPGRVNELATTTTTTTTRRLYIITARGRSFG</sequence>
<dbReference type="Gene3D" id="1.10.287.1150">
    <property type="entry name" value="TPP helical domain"/>
    <property type="match status" value="1"/>
</dbReference>
<dbReference type="InterPro" id="IPR001017">
    <property type="entry name" value="DH_E1"/>
</dbReference>
<dbReference type="PANTHER" id="PTHR23152:SF4">
    <property type="entry name" value="2-OXOADIPATE DEHYDROGENASE COMPLEX COMPONENT E1"/>
    <property type="match status" value="1"/>
</dbReference>
<dbReference type="InterPro" id="IPR031717">
    <property type="entry name" value="ODO-1/KGD_C"/>
</dbReference>
<dbReference type="Pfam" id="PF00676">
    <property type="entry name" value="E1_dh"/>
    <property type="match status" value="1"/>
</dbReference>
<dbReference type="PANTHER" id="PTHR23152">
    <property type="entry name" value="2-OXOGLUTARATE DEHYDROGENASE"/>
    <property type="match status" value="1"/>
</dbReference>
<evidence type="ECO:0000256" key="2">
    <source>
        <dbReference type="ARBA" id="ARBA00006936"/>
    </source>
</evidence>
<name>A0A6H5J1Q5_9HYME</name>
<reference evidence="9 10" key="1">
    <citation type="submission" date="2020-02" db="EMBL/GenBank/DDBJ databases">
        <authorList>
            <person name="Ferguson B K."/>
        </authorList>
    </citation>
    <scope>NUCLEOTIDE SEQUENCE [LARGE SCALE GENOMIC DNA]</scope>
</reference>
<keyword evidence="3" id="KW-0809">Transit peptide</keyword>
<feature type="compositionally biased region" description="Basic residues" evidence="7">
    <location>
        <begin position="948"/>
        <end position="965"/>
    </location>
</feature>
<feature type="region of interest" description="Disordered" evidence="7">
    <location>
        <begin position="1"/>
        <end position="35"/>
    </location>
</feature>
<comment type="similarity">
    <text evidence="2">Belongs to the alpha-ketoglutarate dehydrogenase family.</text>
</comment>
<dbReference type="InterPro" id="IPR042179">
    <property type="entry name" value="KGD_C_sf"/>
</dbReference>
<keyword evidence="4" id="KW-0560">Oxidoreductase</keyword>
<dbReference type="Gene3D" id="3.40.50.11610">
    <property type="entry name" value="Multifunctional 2-oxoglutarate metabolism enzyme, C-terminal domain"/>
    <property type="match status" value="1"/>
</dbReference>
<dbReference type="InterPro" id="IPR011603">
    <property type="entry name" value="2oxoglutarate_DH_E1"/>
</dbReference>
<dbReference type="NCBIfam" id="TIGR00239">
    <property type="entry name" value="2oxo_dh_E1"/>
    <property type="match status" value="1"/>
</dbReference>
<feature type="repeat" description="ANK" evidence="6">
    <location>
        <begin position="1201"/>
        <end position="1233"/>
    </location>
</feature>
<dbReference type="InterPro" id="IPR005475">
    <property type="entry name" value="Transketolase-like_Pyr-bd"/>
</dbReference>
<organism evidence="9 10">
    <name type="scientific">Trichogramma brassicae</name>
    <dbReference type="NCBI Taxonomy" id="86971"/>
    <lineage>
        <taxon>Eukaryota</taxon>
        <taxon>Metazoa</taxon>
        <taxon>Ecdysozoa</taxon>
        <taxon>Arthropoda</taxon>
        <taxon>Hexapoda</taxon>
        <taxon>Insecta</taxon>
        <taxon>Pterygota</taxon>
        <taxon>Neoptera</taxon>
        <taxon>Endopterygota</taxon>
        <taxon>Hymenoptera</taxon>
        <taxon>Apocrita</taxon>
        <taxon>Proctotrupomorpha</taxon>
        <taxon>Chalcidoidea</taxon>
        <taxon>Trichogrammatidae</taxon>
        <taxon>Trichogramma</taxon>
    </lineage>
</organism>
<comment type="cofactor">
    <cofactor evidence="1">
        <name>thiamine diphosphate</name>
        <dbReference type="ChEBI" id="CHEBI:58937"/>
    </cofactor>
</comment>
<feature type="repeat" description="ANK" evidence="6">
    <location>
        <begin position="1348"/>
        <end position="1380"/>
    </location>
</feature>
<dbReference type="NCBIfam" id="NF006914">
    <property type="entry name" value="PRK09404.1"/>
    <property type="match status" value="1"/>
</dbReference>
<dbReference type="SUPFAM" id="SSF48403">
    <property type="entry name" value="Ankyrin repeat"/>
    <property type="match status" value="1"/>
</dbReference>
<dbReference type="Gene3D" id="3.40.50.12470">
    <property type="match status" value="1"/>
</dbReference>
<dbReference type="InterPro" id="IPR029061">
    <property type="entry name" value="THDP-binding"/>
</dbReference>
<evidence type="ECO:0000256" key="4">
    <source>
        <dbReference type="ARBA" id="ARBA00023002"/>
    </source>
</evidence>
<accession>A0A6H5J1Q5</accession>
<dbReference type="Proteomes" id="UP000479190">
    <property type="component" value="Unassembled WGS sequence"/>
</dbReference>
<feature type="repeat" description="ANK" evidence="6">
    <location>
        <begin position="1421"/>
        <end position="1453"/>
    </location>
</feature>
<feature type="compositionally biased region" description="Basic and acidic residues" evidence="7">
    <location>
        <begin position="1005"/>
        <end position="1022"/>
    </location>
</feature>
<dbReference type="PROSITE" id="PS50088">
    <property type="entry name" value="ANK_REPEAT"/>
    <property type="match status" value="6"/>
</dbReference>